<organism evidence="7 8">
    <name type="scientific">Cryomyces minteri</name>
    <dbReference type="NCBI Taxonomy" id="331657"/>
    <lineage>
        <taxon>Eukaryota</taxon>
        <taxon>Fungi</taxon>
        <taxon>Dikarya</taxon>
        <taxon>Ascomycota</taxon>
        <taxon>Pezizomycotina</taxon>
        <taxon>Dothideomycetes</taxon>
        <taxon>Dothideomycetes incertae sedis</taxon>
        <taxon>Cryomyces</taxon>
    </lineage>
</organism>
<dbReference type="GO" id="GO:0005737">
    <property type="term" value="C:cytoplasm"/>
    <property type="evidence" value="ECO:0007669"/>
    <property type="project" value="TreeGrafter"/>
</dbReference>
<evidence type="ECO:0000313" key="8">
    <source>
        <dbReference type="Proteomes" id="UP000308768"/>
    </source>
</evidence>
<evidence type="ECO:0000256" key="2">
    <source>
        <dbReference type="ARBA" id="ARBA00012254"/>
    </source>
</evidence>
<feature type="compositionally biased region" description="Gly residues" evidence="5">
    <location>
        <begin position="102"/>
        <end position="113"/>
    </location>
</feature>
<dbReference type="Gene3D" id="3.40.50.170">
    <property type="entry name" value="Formyl transferase, N-terminal domain"/>
    <property type="match status" value="1"/>
</dbReference>
<evidence type="ECO:0000256" key="4">
    <source>
        <dbReference type="ARBA" id="ARBA00022755"/>
    </source>
</evidence>
<dbReference type="GO" id="GO:0004644">
    <property type="term" value="F:phosphoribosylglycinamide formyltransferase activity"/>
    <property type="evidence" value="ECO:0007669"/>
    <property type="project" value="UniProtKB-EC"/>
</dbReference>
<accession>A0A4U0XMK4</accession>
<dbReference type="InterPro" id="IPR004607">
    <property type="entry name" value="GART"/>
</dbReference>
<evidence type="ECO:0000259" key="6">
    <source>
        <dbReference type="Pfam" id="PF00551"/>
    </source>
</evidence>
<dbReference type="NCBIfam" id="TIGR00639">
    <property type="entry name" value="PurN"/>
    <property type="match status" value="1"/>
</dbReference>
<name>A0A4U0XMK4_9PEZI</name>
<proteinExistence type="predicted"/>
<dbReference type="GO" id="GO:0006189">
    <property type="term" value="P:'de novo' IMP biosynthetic process"/>
    <property type="evidence" value="ECO:0007669"/>
    <property type="project" value="InterPro"/>
</dbReference>
<keyword evidence="4" id="KW-0658">Purine biosynthesis</keyword>
<evidence type="ECO:0000256" key="1">
    <source>
        <dbReference type="ARBA" id="ARBA00005054"/>
    </source>
</evidence>
<keyword evidence="8" id="KW-1185">Reference proteome</keyword>
<dbReference type="PANTHER" id="PTHR43369:SF2">
    <property type="entry name" value="PHOSPHORIBOSYLGLYCINAMIDE FORMYLTRANSFERASE"/>
    <property type="match status" value="1"/>
</dbReference>
<sequence length="264" mass="27820">MSPSTAPKHNVTVLISGTGTNLSALIAACAPAAPLHSARIGRVVSSSKHAGGLLRAARAEPPIQTSVCSIAGWRAARATSRLVRKPSPAGLQREGDVEAQGQGRGGAEGAGRGIRGEADGVRLDADDRAGYDADLAKLVLADSPDLVVCAGWMRVLSPAFLEPVAAAGVAVINLHPALPGQFNGTHAIERAHKAWQAGEIDRTGVMVHYVVAEVDMGEPILVDEIPFVAGEDEDLERFEQKVHEREWKVIVEGTRMALERVGMK</sequence>
<feature type="domain" description="Formyl transferase N-terminal" evidence="6">
    <location>
        <begin position="10"/>
        <end position="252"/>
    </location>
</feature>
<dbReference type="OrthoDB" id="5575075at2759"/>
<dbReference type="PANTHER" id="PTHR43369">
    <property type="entry name" value="PHOSPHORIBOSYLGLYCINAMIDE FORMYLTRANSFERASE"/>
    <property type="match status" value="1"/>
</dbReference>
<dbReference type="Proteomes" id="UP000308768">
    <property type="component" value="Unassembled WGS sequence"/>
</dbReference>
<keyword evidence="3" id="KW-0808">Transferase</keyword>
<dbReference type="SUPFAM" id="SSF53328">
    <property type="entry name" value="Formyltransferase"/>
    <property type="match status" value="1"/>
</dbReference>
<comment type="pathway">
    <text evidence="1">Purine metabolism; IMP biosynthesis via de novo pathway; N(2)-formyl-N(1)-(5-phospho-D-ribosyl)glycinamide from N(1)-(5-phospho-D-ribosyl)glycinamide (10-formyl THF route): step 1/1.</text>
</comment>
<protein>
    <recommendedName>
        <fullName evidence="2">phosphoribosylglycinamide formyltransferase 1</fullName>
        <ecNumber evidence="2">2.1.2.2</ecNumber>
    </recommendedName>
</protein>
<dbReference type="EC" id="2.1.2.2" evidence="2"/>
<dbReference type="InterPro" id="IPR002376">
    <property type="entry name" value="Formyl_transf_N"/>
</dbReference>
<dbReference type="STRING" id="331657.A0A4U0XMK4"/>
<reference evidence="7 8" key="1">
    <citation type="submission" date="2017-03" db="EMBL/GenBank/DDBJ databases">
        <title>Genomes of endolithic fungi from Antarctica.</title>
        <authorList>
            <person name="Coleine C."/>
            <person name="Masonjones S."/>
            <person name="Stajich J.E."/>
        </authorList>
    </citation>
    <scope>NUCLEOTIDE SEQUENCE [LARGE SCALE GENOMIC DNA]</scope>
    <source>
        <strain evidence="7 8">CCFEE 5187</strain>
    </source>
</reference>
<comment type="caution">
    <text evidence="7">The sequence shown here is derived from an EMBL/GenBank/DDBJ whole genome shotgun (WGS) entry which is preliminary data.</text>
</comment>
<gene>
    <name evidence="7" type="ORF">B0A49_01859</name>
</gene>
<dbReference type="AlphaFoldDB" id="A0A4U0XMK4"/>
<dbReference type="EMBL" id="NAJN01000227">
    <property type="protein sequence ID" value="TKA76643.1"/>
    <property type="molecule type" value="Genomic_DNA"/>
</dbReference>
<dbReference type="InterPro" id="IPR036477">
    <property type="entry name" value="Formyl_transf_N_sf"/>
</dbReference>
<evidence type="ECO:0000313" key="7">
    <source>
        <dbReference type="EMBL" id="TKA76643.1"/>
    </source>
</evidence>
<dbReference type="Pfam" id="PF00551">
    <property type="entry name" value="Formyl_trans_N"/>
    <property type="match status" value="1"/>
</dbReference>
<feature type="region of interest" description="Disordered" evidence="5">
    <location>
        <begin position="84"/>
        <end position="115"/>
    </location>
</feature>
<evidence type="ECO:0000256" key="3">
    <source>
        <dbReference type="ARBA" id="ARBA00022679"/>
    </source>
</evidence>
<evidence type="ECO:0000256" key="5">
    <source>
        <dbReference type="SAM" id="MobiDB-lite"/>
    </source>
</evidence>